<dbReference type="GO" id="GO:0008476">
    <property type="term" value="F:protein-tyrosine sulfotransferase activity"/>
    <property type="evidence" value="ECO:0007669"/>
    <property type="project" value="InterPro"/>
</dbReference>
<evidence type="ECO:0000256" key="2">
    <source>
        <dbReference type="SAM" id="MobiDB-lite"/>
    </source>
</evidence>
<gene>
    <name evidence="3" type="ORF">BJ971_000195</name>
</gene>
<keyword evidence="4" id="KW-1185">Reference proteome</keyword>
<protein>
    <submittedName>
        <fullName evidence="3">LPS sulfotransferase NodH</fullName>
    </submittedName>
</protein>
<dbReference type="SUPFAM" id="SSF52540">
    <property type="entry name" value="P-loop containing nucleoside triphosphate hydrolases"/>
    <property type="match status" value="1"/>
</dbReference>
<evidence type="ECO:0000256" key="1">
    <source>
        <dbReference type="ARBA" id="ARBA00022679"/>
    </source>
</evidence>
<dbReference type="Pfam" id="PF13469">
    <property type="entry name" value="Sulfotransfer_3"/>
    <property type="match status" value="1"/>
</dbReference>
<organism evidence="3 4">
    <name type="scientific">Actinoplanes digitatis</name>
    <dbReference type="NCBI Taxonomy" id="1868"/>
    <lineage>
        <taxon>Bacteria</taxon>
        <taxon>Bacillati</taxon>
        <taxon>Actinomycetota</taxon>
        <taxon>Actinomycetes</taxon>
        <taxon>Micromonosporales</taxon>
        <taxon>Micromonosporaceae</taxon>
        <taxon>Actinoplanes</taxon>
    </lineage>
</organism>
<dbReference type="PANTHER" id="PTHR12788:SF10">
    <property type="entry name" value="PROTEIN-TYROSINE SULFOTRANSFERASE"/>
    <property type="match status" value="1"/>
</dbReference>
<evidence type="ECO:0000313" key="3">
    <source>
        <dbReference type="EMBL" id="MBB4759639.1"/>
    </source>
</evidence>
<dbReference type="PANTHER" id="PTHR12788">
    <property type="entry name" value="PROTEIN-TYROSINE SULFOTRANSFERASE 2"/>
    <property type="match status" value="1"/>
</dbReference>
<evidence type="ECO:0000313" key="4">
    <source>
        <dbReference type="Proteomes" id="UP000578112"/>
    </source>
</evidence>
<sequence>MTTDRPIIVVGCPRSGTTMLQLMLHAHPRIAIPPETRFTLAAYWERRIFGDLSEAANRRALAHWIIHRRETRFCDLGLPAEDIAERITAGPGTLGSALGTVFQRYAARFGKPRWGDKRPAYLNNVDILLRLFPDAQFINIVRDGRDCVASLKEMSWHRKDIYATVAAWSRAVDDARRAARRLGPTQWHEVRYEDLVADPHAGLAKMCAYLGEQYDPAMAEPSAVADVAVPSFKTWHARTHAPVTTQRIQSWQTRLTSEEIALCEAALGSRLEACGYDLSGTGRPAPAALLRYGLTAAPQRFVPARRGLSRAANRLRRGDDLAYRPTAILPQRTGPGPQGTASAPRNLSGAPGPAACQTSESESLPLP</sequence>
<dbReference type="Gene3D" id="3.40.50.300">
    <property type="entry name" value="P-loop containing nucleotide triphosphate hydrolases"/>
    <property type="match status" value="1"/>
</dbReference>
<dbReference type="InterPro" id="IPR026634">
    <property type="entry name" value="TPST-like"/>
</dbReference>
<comment type="caution">
    <text evidence="3">The sequence shown here is derived from an EMBL/GenBank/DDBJ whole genome shotgun (WGS) entry which is preliminary data.</text>
</comment>
<reference evidence="3 4" key="1">
    <citation type="submission" date="2020-08" db="EMBL/GenBank/DDBJ databases">
        <title>Sequencing the genomes of 1000 actinobacteria strains.</title>
        <authorList>
            <person name="Klenk H.-P."/>
        </authorList>
    </citation>
    <scope>NUCLEOTIDE SEQUENCE [LARGE SCALE GENOMIC DNA]</scope>
    <source>
        <strain evidence="3 4">DSM 43149</strain>
    </source>
</reference>
<proteinExistence type="predicted"/>
<dbReference type="Proteomes" id="UP000578112">
    <property type="component" value="Unassembled WGS sequence"/>
</dbReference>
<accession>A0A7W7HRU9</accession>
<dbReference type="AlphaFoldDB" id="A0A7W7HRU9"/>
<dbReference type="RefSeq" id="WP_184988571.1">
    <property type="nucleotide sequence ID" value="NZ_BOMK01000055.1"/>
</dbReference>
<name>A0A7W7HRU9_9ACTN</name>
<keyword evidence="1 3" id="KW-0808">Transferase</keyword>
<feature type="compositionally biased region" description="Polar residues" evidence="2">
    <location>
        <begin position="356"/>
        <end position="367"/>
    </location>
</feature>
<feature type="region of interest" description="Disordered" evidence="2">
    <location>
        <begin position="319"/>
        <end position="367"/>
    </location>
</feature>
<dbReference type="EMBL" id="JACHNH010000001">
    <property type="protein sequence ID" value="MBB4759639.1"/>
    <property type="molecule type" value="Genomic_DNA"/>
</dbReference>
<dbReference type="InterPro" id="IPR027417">
    <property type="entry name" value="P-loop_NTPase"/>
</dbReference>